<dbReference type="AlphaFoldDB" id="A0A3P8HS17"/>
<dbReference type="EMBL" id="UZAL01047923">
    <property type="protein sequence ID" value="VDP85304.1"/>
    <property type="molecule type" value="Genomic_DNA"/>
</dbReference>
<gene>
    <name evidence="3" type="ORF">SMTD_LOCUS21626</name>
</gene>
<keyword evidence="4" id="KW-1185">Reference proteome</keyword>
<sequence>MASQFRKDKIWLRRSQPSQREYRILIAVDDSSSMSENLCKQMTFESLTTVITALNLLEVGRIGVCRYVLSCMQFVRLLCLI</sequence>
<dbReference type="GO" id="GO:0000027">
    <property type="term" value="P:ribosomal large subunit assembly"/>
    <property type="evidence" value="ECO:0007669"/>
    <property type="project" value="TreeGrafter"/>
</dbReference>
<dbReference type="PANTHER" id="PTHR48103:SF2">
    <property type="entry name" value="MIDASIN"/>
    <property type="match status" value="1"/>
</dbReference>
<keyword evidence="2" id="KW-0067">ATP-binding</keyword>
<dbReference type="Proteomes" id="UP000269396">
    <property type="component" value="Unassembled WGS sequence"/>
</dbReference>
<name>A0A3P8HS17_9TREM</name>
<dbReference type="PANTHER" id="PTHR48103">
    <property type="entry name" value="MIDASIN-RELATED"/>
    <property type="match status" value="1"/>
</dbReference>
<evidence type="ECO:0000256" key="1">
    <source>
        <dbReference type="ARBA" id="ARBA00022741"/>
    </source>
</evidence>
<dbReference type="GO" id="GO:0030687">
    <property type="term" value="C:preribosome, large subunit precursor"/>
    <property type="evidence" value="ECO:0007669"/>
    <property type="project" value="TreeGrafter"/>
</dbReference>
<keyword evidence="1" id="KW-0547">Nucleotide-binding</keyword>
<dbReference type="GO" id="GO:0005524">
    <property type="term" value="F:ATP binding"/>
    <property type="evidence" value="ECO:0007669"/>
    <property type="project" value="UniProtKB-KW"/>
</dbReference>
<reference evidence="3 4" key="1">
    <citation type="submission" date="2018-11" db="EMBL/GenBank/DDBJ databases">
        <authorList>
            <consortium name="Pathogen Informatics"/>
        </authorList>
    </citation>
    <scope>NUCLEOTIDE SEQUENCE [LARGE SCALE GENOMIC DNA]</scope>
    <source>
        <strain>Denwood</strain>
        <strain evidence="4">Zambia</strain>
    </source>
</reference>
<accession>A0A3P8HS17</accession>
<dbReference type="GO" id="GO:0005634">
    <property type="term" value="C:nucleus"/>
    <property type="evidence" value="ECO:0007669"/>
    <property type="project" value="TreeGrafter"/>
</dbReference>
<evidence type="ECO:0000313" key="4">
    <source>
        <dbReference type="Proteomes" id="UP000269396"/>
    </source>
</evidence>
<proteinExistence type="predicted"/>
<protein>
    <recommendedName>
        <fullName evidence="5">VWFA domain-containing protein</fullName>
    </recommendedName>
</protein>
<dbReference type="GO" id="GO:0000055">
    <property type="term" value="P:ribosomal large subunit export from nucleus"/>
    <property type="evidence" value="ECO:0007669"/>
    <property type="project" value="TreeGrafter"/>
</dbReference>
<evidence type="ECO:0000313" key="3">
    <source>
        <dbReference type="EMBL" id="VDP85304.1"/>
    </source>
</evidence>
<organism evidence="3 4">
    <name type="scientific">Schistosoma mattheei</name>
    <dbReference type="NCBI Taxonomy" id="31246"/>
    <lineage>
        <taxon>Eukaryota</taxon>
        <taxon>Metazoa</taxon>
        <taxon>Spiralia</taxon>
        <taxon>Lophotrochozoa</taxon>
        <taxon>Platyhelminthes</taxon>
        <taxon>Trematoda</taxon>
        <taxon>Digenea</taxon>
        <taxon>Strigeidida</taxon>
        <taxon>Schistosomatoidea</taxon>
        <taxon>Schistosomatidae</taxon>
        <taxon>Schistosoma</taxon>
    </lineage>
</organism>
<evidence type="ECO:0008006" key="5">
    <source>
        <dbReference type="Google" id="ProtNLM"/>
    </source>
</evidence>
<evidence type="ECO:0000256" key="2">
    <source>
        <dbReference type="ARBA" id="ARBA00022840"/>
    </source>
</evidence>